<feature type="transmembrane region" description="Helical" evidence="2">
    <location>
        <begin position="268"/>
        <end position="287"/>
    </location>
</feature>
<evidence type="ECO:0000256" key="2">
    <source>
        <dbReference type="SAM" id="Phobius"/>
    </source>
</evidence>
<dbReference type="EMBL" id="KL584756">
    <property type="protein sequence ID" value="KEQ96500.1"/>
    <property type="molecule type" value="Genomic_DNA"/>
</dbReference>
<feature type="transmembrane region" description="Helical" evidence="2">
    <location>
        <begin position="67"/>
        <end position="87"/>
    </location>
</feature>
<dbReference type="OrthoDB" id="3021074at2759"/>
<feature type="transmembrane region" description="Helical" evidence="2">
    <location>
        <begin position="209"/>
        <end position="233"/>
    </location>
</feature>
<dbReference type="AlphaFoldDB" id="A0A074YFH5"/>
<keyword evidence="2" id="KW-0812">Transmembrane</keyword>
<keyword evidence="4" id="KW-1185">Reference proteome</keyword>
<feature type="compositionally biased region" description="Polar residues" evidence="1">
    <location>
        <begin position="493"/>
        <end position="519"/>
    </location>
</feature>
<feature type="compositionally biased region" description="Polar residues" evidence="1">
    <location>
        <begin position="340"/>
        <end position="364"/>
    </location>
</feature>
<organism evidence="3 4">
    <name type="scientific">Aureobasidium subglaciale (strain EXF-2481)</name>
    <name type="common">Aureobasidium pullulans var. subglaciale</name>
    <dbReference type="NCBI Taxonomy" id="1043005"/>
    <lineage>
        <taxon>Eukaryota</taxon>
        <taxon>Fungi</taxon>
        <taxon>Dikarya</taxon>
        <taxon>Ascomycota</taxon>
        <taxon>Pezizomycotina</taxon>
        <taxon>Dothideomycetes</taxon>
        <taxon>Dothideomycetidae</taxon>
        <taxon>Dothideales</taxon>
        <taxon>Saccotheciaceae</taxon>
        <taxon>Aureobasidium</taxon>
    </lineage>
</organism>
<dbReference type="RefSeq" id="XP_013344898.1">
    <property type="nucleotide sequence ID" value="XM_013489444.1"/>
</dbReference>
<dbReference type="GeneID" id="25363731"/>
<gene>
    <name evidence="3" type="ORF">AUEXF2481DRAFT_28441</name>
</gene>
<protein>
    <submittedName>
        <fullName evidence="3">Uncharacterized protein</fullName>
    </submittedName>
</protein>
<keyword evidence="2" id="KW-0472">Membrane</keyword>
<feature type="region of interest" description="Disordered" evidence="1">
    <location>
        <begin position="414"/>
        <end position="445"/>
    </location>
</feature>
<proteinExistence type="predicted"/>
<dbReference type="InParanoid" id="A0A074YFH5"/>
<feature type="compositionally biased region" description="Basic and acidic residues" evidence="1">
    <location>
        <begin position="526"/>
        <end position="535"/>
    </location>
</feature>
<feature type="region of interest" description="Disordered" evidence="1">
    <location>
        <begin position="462"/>
        <end position="544"/>
    </location>
</feature>
<evidence type="ECO:0000313" key="3">
    <source>
        <dbReference type="EMBL" id="KEQ96500.1"/>
    </source>
</evidence>
<dbReference type="HOGENOM" id="CLU_020985_1_0_1"/>
<keyword evidence="2" id="KW-1133">Transmembrane helix</keyword>
<evidence type="ECO:0000256" key="1">
    <source>
        <dbReference type="SAM" id="MobiDB-lite"/>
    </source>
</evidence>
<dbReference type="OMA" id="CANTHTS"/>
<sequence length="544" mass="58821">MPPISPTFPIGELFSRDITAVNGSSPGLHVVCAWPVSGQYGPGSRVLYYVLVALCVFGKKTDWIKNACLAAVLLFPAVAALHGITLAALHNDHAVDMDIYGAFQLCSLGILAAPATVKNSRTYFLDPGRNIIFLWTGLILSGLLSLAVEFFRTKTEVCKSASGGFITMKDFNYGETNCTLVCTAELGPFSPMRKEAANNIYVIPAPTRLTFGTVTLLCAACCIPAILSLISMWNKILEINWKSRSGAVAEKDPEERKVRDINALIKRFLNVIEAPLFGLAVVVILILGEINLFSHQVNYQTEPIQSIGQWAPIVGTGLAVLGSLIVNLTNAPEDSEDESVSGQPHPSTDGGSISNSSYPGSIQPVTEGPTHGRTKSTDLVPVVTRKSMASTVLTDKGGRRKMAQFMNKVGDYMGTPGHGQFDNSSFRRDASNYPTIPGEEDRNDRLKNTELLYNSGRSIRSVSRASEIRMSSPFSQDAANQRKRSDSIGARSIDSQDPPSPLTSDQGPITRGRSNTLTVPSPIHVPTREMMERSRTSNGPSNTN</sequence>
<dbReference type="Proteomes" id="UP000030641">
    <property type="component" value="Unassembled WGS sequence"/>
</dbReference>
<feature type="transmembrane region" description="Helical" evidence="2">
    <location>
        <begin position="99"/>
        <end position="117"/>
    </location>
</feature>
<name>A0A074YFH5_AURSE</name>
<dbReference type="STRING" id="1043005.A0A074YFH5"/>
<accession>A0A074YFH5</accession>
<reference evidence="3 4" key="1">
    <citation type="journal article" date="2014" name="BMC Genomics">
        <title>Genome sequencing of four Aureobasidium pullulans varieties: biotechnological potential, stress tolerance, and description of new species.</title>
        <authorList>
            <person name="Gostin Ar C."/>
            <person name="Ohm R.A."/>
            <person name="Kogej T."/>
            <person name="Sonjak S."/>
            <person name="Turk M."/>
            <person name="Zajc J."/>
            <person name="Zalar P."/>
            <person name="Grube M."/>
            <person name="Sun H."/>
            <person name="Han J."/>
            <person name="Sharma A."/>
            <person name="Chiniquy J."/>
            <person name="Ngan C.Y."/>
            <person name="Lipzen A."/>
            <person name="Barry K."/>
            <person name="Grigoriev I.V."/>
            <person name="Gunde-Cimerman N."/>
        </authorList>
    </citation>
    <scope>NUCLEOTIDE SEQUENCE [LARGE SCALE GENOMIC DNA]</scope>
    <source>
        <strain evidence="3 4">EXF-2481</strain>
    </source>
</reference>
<feature type="region of interest" description="Disordered" evidence="1">
    <location>
        <begin position="332"/>
        <end position="382"/>
    </location>
</feature>
<feature type="transmembrane region" description="Helical" evidence="2">
    <location>
        <begin position="129"/>
        <end position="148"/>
    </location>
</feature>
<evidence type="ECO:0000313" key="4">
    <source>
        <dbReference type="Proteomes" id="UP000030641"/>
    </source>
</evidence>